<comment type="caution">
    <text evidence="6">The sequence shown here is derived from an EMBL/GenBank/DDBJ whole genome shotgun (WGS) entry which is preliminary data.</text>
</comment>
<gene>
    <name evidence="6" type="ORF">GGQ83_002521</name>
</gene>
<accession>A0A840AF19</accession>
<dbReference type="InterPro" id="IPR008930">
    <property type="entry name" value="Terpenoid_cyclase/PrenylTrfase"/>
</dbReference>
<dbReference type="InterPro" id="IPR041203">
    <property type="entry name" value="Bact_A2M_MG5"/>
</dbReference>
<evidence type="ECO:0000256" key="3">
    <source>
        <dbReference type="SAM" id="SignalP"/>
    </source>
</evidence>
<feature type="domain" description="Alpha-2-macroglobulin" evidence="5">
    <location>
        <begin position="1054"/>
        <end position="1143"/>
    </location>
</feature>
<dbReference type="SMART" id="SM01360">
    <property type="entry name" value="A2M"/>
    <property type="match status" value="1"/>
</dbReference>
<dbReference type="InterPro" id="IPR041462">
    <property type="entry name" value="Bact_A2M_MG6"/>
</dbReference>
<dbReference type="SUPFAM" id="SSF48239">
    <property type="entry name" value="Terpenoid cyclases/Protein prenyltransferases"/>
    <property type="match status" value="1"/>
</dbReference>
<dbReference type="Gene3D" id="2.60.40.1930">
    <property type="match status" value="1"/>
</dbReference>
<evidence type="ECO:0008006" key="8">
    <source>
        <dbReference type="Google" id="ProtNLM"/>
    </source>
</evidence>
<dbReference type="InterPro" id="IPR026284">
    <property type="entry name" value="A2MG_proteobact"/>
</dbReference>
<dbReference type="GO" id="GO:0004866">
    <property type="term" value="F:endopeptidase inhibitor activity"/>
    <property type="evidence" value="ECO:0007669"/>
    <property type="project" value="InterPro"/>
</dbReference>
<dbReference type="InterPro" id="IPR002890">
    <property type="entry name" value="MG2"/>
</dbReference>
<dbReference type="Pfam" id="PF11974">
    <property type="entry name" value="bMG3"/>
    <property type="match status" value="1"/>
</dbReference>
<dbReference type="RefSeq" id="WP_184384514.1">
    <property type="nucleotide sequence ID" value="NZ_JACIDJ010000004.1"/>
</dbReference>
<dbReference type="Pfam" id="PF01835">
    <property type="entry name" value="MG2"/>
    <property type="match status" value="1"/>
</dbReference>
<dbReference type="Proteomes" id="UP000553193">
    <property type="component" value="Unassembled WGS sequence"/>
</dbReference>
<dbReference type="InterPro" id="IPR051802">
    <property type="entry name" value="YfhM-like"/>
</dbReference>
<dbReference type="EMBL" id="JACIDJ010000004">
    <property type="protein sequence ID" value="MBB3899073.1"/>
    <property type="molecule type" value="Genomic_DNA"/>
</dbReference>
<keyword evidence="2 3" id="KW-0732">Signal</keyword>
<proteinExistence type="inferred from homology"/>
<feature type="signal peptide" evidence="3">
    <location>
        <begin position="1"/>
        <end position="22"/>
    </location>
</feature>
<evidence type="ECO:0000259" key="5">
    <source>
        <dbReference type="SMART" id="SM01360"/>
    </source>
</evidence>
<evidence type="ECO:0000256" key="1">
    <source>
        <dbReference type="ARBA" id="ARBA00010556"/>
    </source>
</evidence>
<dbReference type="InterPro" id="IPR011625">
    <property type="entry name" value="A2M_N_BRD"/>
</dbReference>
<dbReference type="InterPro" id="IPR021868">
    <property type="entry name" value="Alpha_2_Macroglob_MG3"/>
</dbReference>
<dbReference type="Pfam" id="PF07703">
    <property type="entry name" value="A2M_BRD"/>
    <property type="match status" value="1"/>
</dbReference>
<dbReference type="InterPro" id="IPR049120">
    <property type="entry name" value="A2M_bMG2"/>
</dbReference>
<dbReference type="InterPro" id="IPR041246">
    <property type="entry name" value="Bact_MG10"/>
</dbReference>
<name>A0A840AF19_9PROT</name>
<dbReference type="SMART" id="SM01359">
    <property type="entry name" value="A2M_N_2"/>
    <property type="match status" value="1"/>
</dbReference>
<dbReference type="InterPro" id="IPR001599">
    <property type="entry name" value="Macroglobln_a2"/>
</dbReference>
<dbReference type="PANTHER" id="PTHR40094:SF1">
    <property type="entry name" value="UBIQUITIN DOMAIN-CONTAINING PROTEIN"/>
    <property type="match status" value="1"/>
</dbReference>
<dbReference type="PIRSF" id="PIRSF038980">
    <property type="entry name" value="A2M_bac"/>
    <property type="match status" value="1"/>
</dbReference>
<dbReference type="PANTHER" id="PTHR40094">
    <property type="entry name" value="ALPHA-2-MACROGLOBULIN HOMOLOG"/>
    <property type="match status" value="1"/>
</dbReference>
<dbReference type="Pfam" id="PF00207">
    <property type="entry name" value="A2M"/>
    <property type="match status" value="1"/>
</dbReference>
<comment type="similarity">
    <text evidence="1">Belongs to the protease inhibitor I39 (alpha-2-macroglobulin) family. Bacterial alpha-2-macroglobulin subfamily.</text>
</comment>
<keyword evidence="7" id="KW-1185">Reference proteome</keyword>
<protein>
    <recommendedName>
        <fullName evidence="8">Alpha-2-macroglobulin family protein</fullName>
    </recommendedName>
</protein>
<evidence type="ECO:0000313" key="6">
    <source>
        <dbReference type="EMBL" id="MBB3899073.1"/>
    </source>
</evidence>
<dbReference type="Pfam" id="PF17962">
    <property type="entry name" value="bMG6"/>
    <property type="match status" value="1"/>
</dbReference>
<feature type="domain" description="Alpha-2-macroglobulin bait region" evidence="4">
    <location>
        <begin position="854"/>
        <end position="994"/>
    </location>
</feature>
<evidence type="ECO:0000256" key="2">
    <source>
        <dbReference type="ARBA" id="ARBA00022729"/>
    </source>
</evidence>
<feature type="chain" id="PRO_5033037749" description="Alpha-2-macroglobulin family protein" evidence="3">
    <location>
        <begin position="23"/>
        <end position="1692"/>
    </location>
</feature>
<organism evidence="6 7">
    <name type="scientific">Roseococcus suduntuyensis</name>
    <dbReference type="NCBI Taxonomy" id="455361"/>
    <lineage>
        <taxon>Bacteria</taxon>
        <taxon>Pseudomonadati</taxon>
        <taxon>Pseudomonadota</taxon>
        <taxon>Alphaproteobacteria</taxon>
        <taxon>Acetobacterales</taxon>
        <taxon>Roseomonadaceae</taxon>
        <taxon>Roseococcus</taxon>
    </lineage>
</organism>
<dbReference type="Gene3D" id="1.50.10.20">
    <property type="match status" value="1"/>
</dbReference>
<sequence length="1692" mass="180291">MFRRLFLLFLLAFTLPALPLAAQGFEIPGLWQDSQRYRDELERRHPAGGTAAQRQAAESRAATAQRQNNWAAAAEAWEARVALGQATPEQWLALARAQLRRTPPDGVRALRAAWQNFIEVPGGAPEIPSLLVMADALAAQNRPLPRLAALEAVLQRDPGNPAHQQALAAARREVGVLVRRLNTEPDAEPARACLGFTTPPARRDDWRPEDWLRAEPALPGLGFTRERDSICILGLPLGRSTRVILRAGMPGEDGLRVNQDQVLNIAMPDRAPRLAFDPGHYLMPRDRAEARVPMALMNISAIEMRVIRLTERSLIPFSREARLGEAISGWTAGYLHEEWGQVVWEGAIELPRGEANRFQRLSVPLPDAVRTAGPGLYIMVARPADGARDSRGLTAAQPLIVTDLGLSAWRGAGGLAAQVRGLASAAPREGVRVALMARNNDILAEVTTGPDGLARFNAPLLRGEGPMAPVALHAMTEDDLVTLNLEAASFDLSDRGVAGRAHPGPLDAFLWLDRGIYRPGETVQAMALLRDVGGAPSDAPLRLRLRRPNGQVLAEQVVRDGGHWPVALPLGAQAGAWTLEAVTDPNAPPVGQLTFRVEAFVAERLAVEAGPAPGPLRPGQPLDIPVTARFLYGAPGSGLSGSAELRLTTQRSPFAQWPDFRFGLEDETFAPDLIPAELPETDADGRATLRLELPSAPDTTRPLRGEVTVLVEEPGGRASRATLDLAMAAQPRFLGLNAPAAVDAGAEAAVQVIMTDAEGNPLAGEVNLRLVRERPDWRIVVRGGTPRYETVWTDEPVDSTPIRLTGTEPARFTRTLPFGRYRLEAQEAGGMALASIRFRAGWVASESAEVPDRVDVATDRASYAPGETITLRVTPPFAGRAAVAVLTDRLLSLREMEVPEAGAEITLPADAAWGAGAYVAVTVFRPEAGPQLPGRALGLAWVQMAPDSRALAVTLDAPDRVRPNTRLDLPVTVAGASGPVRLTLAAVDEGILRLTRFASPDPLTHYMGRRTLGVDIRDDYGRLIAPPEGAPVTLRQGGDDMDGLANLTPPQRNVALFSGVVETDAQGRAVIPLDLPDFAGELRLMAVAWAEARVGAASRPLTVRDPLLAEPLLPRFLAPGDEADAALLLHNLELPAGEVVVNLTAEGALALRGEARITTRMEAGARAQPPLPLSAVAPGEGVLRLSVTGPGGFTATREARITVRSSRPIATALSTLDIAPGAEARLAPDARAFLPGWRAVARLGSPVRYDAAGMLAALQAFPLACLEQVSSQAIGMAAAMNEGSPVRDAVALQRAVDGILARQRFDGSFGLWSAQGEPQYWTSAYAVEALLRARAAGATVPEAPLQAALADLEERLEQSPSEPTQFAAQAARLNALSLAGRHRLGAARRLLEVAPRLPTPLARAQLAASFARAGDAERANAAFAEALALTDRRDWLYDYGSAARDALALVVLAREAGLPAAQISAAAARLPGPELTPARASTQEQAWAVLAAVTLGQDARPVRAAWNGSATEARVLDVTGGGVLRNAGEAPLPVQVAISGTPAQAAPAGRQQMTIRRRFLALDGQALNLDTMRPGVEFLLVLDARAESGQEHMAMLTQGLPAGWEIVTRLAPGPVPGQPDLGPLTEVDAMPALDDRLAAALTFTREAREARIAARIRVVTPGRFELPGAEVVDMYRPAFFARQNAARITVNP</sequence>
<dbReference type="Pfam" id="PF21142">
    <property type="entry name" value="A2M_bMG2"/>
    <property type="match status" value="1"/>
</dbReference>
<evidence type="ECO:0000313" key="7">
    <source>
        <dbReference type="Proteomes" id="UP000553193"/>
    </source>
</evidence>
<reference evidence="6 7" key="1">
    <citation type="submission" date="2020-08" db="EMBL/GenBank/DDBJ databases">
        <title>Genomic Encyclopedia of Type Strains, Phase IV (KMG-IV): sequencing the most valuable type-strain genomes for metagenomic binning, comparative biology and taxonomic classification.</title>
        <authorList>
            <person name="Goeker M."/>
        </authorList>
    </citation>
    <scope>NUCLEOTIDE SEQUENCE [LARGE SCALE GENOMIC DNA]</scope>
    <source>
        <strain evidence="6 7">DSM 19979</strain>
    </source>
</reference>
<dbReference type="Pfam" id="PF17972">
    <property type="entry name" value="bMG5"/>
    <property type="match status" value="1"/>
</dbReference>
<dbReference type="Pfam" id="PF17973">
    <property type="entry name" value="bMG10"/>
    <property type="match status" value="1"/>
</dbReference>
<evidence type="ECO:0000259" key="4">
    <source>
        <dbReference type="SMART" id="SM01359"/>
    </source>
</evidence>